<feature type="region of interest" description="Disordered" evidence="1">
    <location>
        <begin position="1"/>
        <end position="38"/>
    </location>
</feature>
<protein>
    <submittedName>
        <fullName evidence="2">Uncharacterized protein</fullName>
    </submittedName>
</protein>
<dbReference type="AlphaFoldDB" id="A0AAN7PKR5"/>
<accession>A0AAN7PKR5</accession>
<dbReference type="EMBL" id="JAXIOK010000017">
    <property type="protein sequence ID" value="KAK4751037.1"/>
    <property type="molecule type" value="Genomic_DNA"/>
</dbReference>
<evidence type="ECO:0000256" key="1">
    <source>
        <dbReference type="SAM" id="MobiDB-lite"/>
    </source>
</evidence>
<sequence length="104" mass="11760">MGRVRKESSADEHTEGKDGALAGKYEDEGGEELSQGSSDGVWVAGLMDVPEPVSTNRVRPHARYIKLNSIRSERFKLQRLKLQPRMKMEGSEKFAWRMVVKLAK</sequence>
<evidence type="ECO:0000313" key="2">
    <source>
        <dbReference type="EMBL" id="KAK4751037.1"/>
    </source>
</evidence>
<reference evidence="2 3" key="1">
    <citation type="journal article" date="2023" name="Hortic Res">
        <title>Pangenome of water caltrop reveals structural variations and asymmetric subgenome divergence after allopolyploidization.</title>
        <authorList>
            <person name="Zhang X."/>
            <person name="Chen Y."/>
            <person name="Wang L."/>
            <person name="Yuan Y."/>
            <person name="Fang M."/>
            <person name="Shi L."/>
            <person name="Lu R."/>
            <person name="Comes H.P."/>
            <person name="Ma Y."/>
            <person name="Chen Y."/>
            <person name="Huang G."/>
            <person name="Zhou Y."/>
            <person name="Zheng Z."/>
            <person name="Qiu Y."/>
        </authorList>
    </citation>
    <scope>NUCLEOTIDE SEQUENCE [LARGE SCALE GENOMIC DNA]</scope>
    <source>
        <tissue evidence="2">Roots</tissue>
    </source>
</reference>
<comment type="caution">
    <text evidence="2">The sequence shown here is derived from an EMBL/GenBank/DDBJ whole genome shotgun (WGS) entry which is preliminary data.</text>
</comment>
<evidence type="ECO:0000313" key="3">
    <source>
        <dbReference type="Proteomes" id="UP001345219"/>
    </source>
</evidence>
<name>A0AAN7PKR5_9MYRT</name>
<feature type="compositionally biased region" description="Basic and acidic residues" evidence="1">
    <location>
        <begin position="1"/>
        <end position="18"/>
    </location>
</feature>
<gene>
    <name evidence="2" type="ORF">SAY87_004519</name>
</gene>
<dbReference type="Proteomes" id="UP001345219">
    <property type="component" value="Chromosome 4"/>
</dbReference>
<keyword evidence="3" id="KW-1185">Reference proteome</keyword>
<organism evidence="2 3">
    <name type="scientific">Trapa incisa</name>
    <dbReference type="NCBI Taxonomy" id="236973"/>
    <lineage>
        <taxon>Eukaryota</taxon>
        <taxon>Viridiplantae</taxon>
        <taxon>Streptophyta</taxon>
        <taxon>Embryophyta</taxon>
        <taxon>Tracheophyta</taxon>
        <taxon>Spermatophyta</taxon>
        <taxon>Magnoliopsida</taxon>
        <taxon>eudicotyledons</taxon>
        <taxon>Gunneridae</taxon>
        <taxon>Pentapetalae</taxon>
        <taxon>rosids</taxon>
        <taxon>malvids</taxon>
        <taxon>Myrtales</taxon>
        <taxon>Lythraceae</taxon>
        <taxon>Trapa</taxon>
    </lineage>
</organism>
<proteinExistence type="predicted"/>